<dbReference type="EMBL" id="JAEUAK010000002">
    <property type="protein sequence ID" value="MBW9051681.1"/>
    <property type="molecule type" value="Genomic_DNA"/>
</dbReference>
<gene>
    <name evidence="1" type="ORF">JNB85_04540</name>
</gene>
<keyword evidence="2" id="KW-1185">Reference proteome</keyword>
<accession>A0ABS7GP14</accession>
<name>A0ABS7GP14_9HYPH</name>
<protein>
    <submittedName>
        <fullName evidence="1">Uncharacterized protein</fullName>
    </submittedName>
</protein>
<dbReference type="Proteomes" id="UP000717752">
    <property type="component" value="Unassembled WGS sequence"/>
</dbReference>
<proteinExistence type="predicted"/>
<dbReference type="RefSeq" id="WP_220333214.1">
    <property type="nucleotide sequence ID" value="NZ_JAEUAK010000002.1"/>
</dbReference>
<evidence type="ECO:0000313" key="2">
    <source>
        <dbReference type="Proteomes" id="UP000717752"/>
    </source>
</evidence>
<organism evidence="1 2">
    <name type="scientific">Rhizobium mesosinicum</name>
    <dbReference type="NCBI Taxonomy" id="335017"/>
    <lineage>
        <taxon>Bacteria</taxon>
        <taxon>Pseudomonadati</taxon>
        <taxon>Pseudomonadota</taxon>
        <taxon>Alphaproteobacteria</taxon>
        <taxon>Hyphomicrobiales</taxon>
        <taxon>Rhizobiaceae</taxon>
        <taxon>Rhizobium/Agrobacterium group</taxon>
        <taxon>Rhizobium</taxon>
    </lineage>
</organism>
<evidence type="ECO:0000313" key="1">
    <source>
        <dbReference type="EMBL" id="MBW9051681.1"/>
    </source>
</evidence>
<sequence>MSGKPIARIAELEIEPGSIEAYRAPGMVTALTLIDVDPIAMHSWP</sequence>
<comment type="caution">
    <text evidence="1">The sequence shown here is derived from an EMBL/GenBank/DDBJ whole genome shotgun (WGS) entry which is preliminary data.</text>
</comment>
<reference evidence="1 2" key="1">
    <citation type="journal article" date="2021" name="MBio">
        <title>Poor Competitiveness of Bradyrhizobium in Pigeon Pea Root Colonization in Indian Soils.</title>
        <authorList>
            <person name="Chalasani D."/>
            <person name="Basu A."/>
            <person name="Pullabhotla S.V.S.R.N."/>
            <person name="Jorrin B."/>
            <person name="Neal A.L."/>
            <person name="Poole P.S."/>
            <person name="Podile A.R."/>
            <person name="Tkacz A."/>
        </authorList>
    </citation>
    <scope>NUCLEOTIDE SEQUENCE [LARGE SCALE GENOMIC DNA]</scope>
    <source>
        <strain evidence="1 2">HU56</strain>
    </source>
</reference>